<evidence type="ECO:0000313" key="6">
    <source>
        <dbReference type="EMBL" id="KAK2951578.1"/>
    </source>
</evidence>
<keyword evidence="4" id="KW-0067">ATP-binding</keyword>
<keyword evidence="3 4" id="KW-0539">Nucleus</keyword>
<feature type="compositionally biased region" description="Basic and acidic residues" evidence="5">
    <location>
        <begin position="528"/>
        <end position="549"/>
    </location>
</feature>
<dbReference type="PANTHER" id="PTHR10763">
    <property type="entry name" value="CELL DIVISION CONTROL PROTEIN 6-RELATED"/>
    <property type="match status" value="1"/>
</dbReference>
<proteinExistence type="inferred from homology"/>
<evidence type="ECO:0000313" key="7">
    <source>
        <dbReference type="Proteomes" id="UP001281761"/>
    </source>
</evidence>
<dbReference type="EMBL" id="JARBJD010000116">
    <property type="protein sequence ID" value="KAK2951578.1"/>
    <property type="molecule type" value="Genomic_DNA"/>
</dbReference>
<name>A0ABQ9XGJ5_9EUKA</name>
<dbReference type="PANTHER" id="PTHR10763:SF23">
    <property type="entry name" value="ORIGIN RECOGNITION COMPLEX SUBUNIT 1"/>
    <property type="match status" value="1"/>
</dbReference>
<dbReference type="InterPro" id="IPR027417">
    <property type="entry name" value="P-loop_NTPase"/>
</dbReference>
<accession>A0ABQ9XGJ5</accession>
<keyword evidence="4" id="KW-0547">Nucleotide-binding</keyword>
<keyword evidence="2 4" id="KW-0238">DNA-binding</keyword>
<dbReference type="SUPFAM" id="SSF52540">
    <property type="entry name" value="P-loop containing nucleoside triphosphate hydrolases"/>
    <property type="match status" value="1"/>
</dbReference>
<keyword evidence="7" id="KW-1185">Reference proteome</keyword>
<sequence>MENAQPIQQDYLDAASIKIRELRHLRARFRTSYVPGTFHARSEQISAIQNHIKTHIVDENDRTLLVASGVPGTGKTACILSSIRQLGDEIVNDSSGSLPTLHFLEFNAAKSDNPALLYSFVYEFLKQIVIMSSEDQPDDAEGERLPFGVIHSTGLTHQIKSLTLAEASHLGSPISPAFRSPFNDLISPISIRSQMSPTSSLPPIPRISPTTALNHLTAMFSQEISPTSSLPYHVAIIFIDEIDYLNRNVPSVLVNILKWFQRDVQVSIQNRQARVRLILLSAANETGFWSSFEQYCAKHYTANLLSGFTLPKTSSVIFGQYSTQNLESIFQQRVQGENAQMAAGRKPELFNAVVMELFLKKIKQGGMNFRRLLRVAWEVTRLSERRLKAKLTRNMIRSREEIEQWGIAAVDVEVATRNYSDRQTAANVMSECPFGERLVMVLILEYLNRHGVTQTHSFVDGTTLLSFFKGLQKGQIPAVLEINRLNGEMLERTLKSLWEKGFVILKRKEQGGKRAGMPATGTDPTPKSTHEKQREAADRRRTERWAERAEKRRAEDLASFALSGGIVESTQILLVPNARELFDLEDQRVAMLAAKMPPSEESVETKKTRRIQPQTSPLADASEFQVVLDQAKTHSPSGRFTFSDFALNKIAELSGTVVYQQDLALLELLRKHQY</sequence>
<keyword evidence="4" id="KW-0235">DNA replication</keyword>
<feature type="region of interest" description="Disordered" evidence="5">
    <location>
        <begin position="509"/>
        <end position="549"/>
    </location>
</feature>
<reference evidence="6 7" key="1">
    <citation type="journal article" date="2022" name="bioRxiv">
        <title>Genomics of Preaxostyla Flagellates Illuminates Evolutionary Transitions and the Path Towards Mitochondrial Loss.</title>
        <authorList>
            <person name="Novak L.V.F."/>
            <person name="Treitli S.C."/>
            <person name="Pyrih J."/>
            <person name="Halakuc P."/>
            <person name="Pipaliya S.V."/>
            <person name="Vacek V."/>
            <person name="Brzon O."/>
            <person name="Soukal P."/>
            <person name="Eme L."/>
            <person name="Dacks J.B."/>
            <person name="Karnkowska A."/>
            <person name="Elias M."/>
            <person name="Hampl V."/>
        </authorList>
    </citation>
    <scope>NUCLEOTIDE SEQUENCE [LARGE SCALE GENOMIC DNA]</scope>
    <source>
        <strain evidence="6">NAU3</strain>
        <tissue evidence="6">Gut</tissue>
    </source>
</reference>
<dbReference type="Gene3D" id="3.40.50.300">
    <property type="entry name" value="P-loop containing nucleotide triphosphate hydrolases"/>
    <property type="match status" value="1"/>
</dbReference>
<organism evidence="6 7">
    <name type="scientific">Blattamonas nauphoetae</name>
    <dbReference type="NCBI Taxonomy" id="2049346"/>
    <lineage>
        <taxon>Eukaryota</taxon>
        <taxon>Metamonada</taxon>
        <taxon>Preaxostyla</taxon>
        <taxon>Oxymonadida</taxon>
        <taxon>Blattamonas</taxon>
    </lineage>
</organism>
<comment type="subunit">
    <text evidence="4">ORC is composed of six subunits.</text>
</comment>
<evidence type="ECO:0000256" key="4">
    <source>
        <dbReference type="RuleBase" id="RU365058"/>
    </source>
</evidence>
<comment type="similarity">
    <text evidence="4">Belongs to the ORC1 family.</text>
</comment>
<evidence type="ECO:0000256" key="2">
    <source>
        <dbReference type="ARBA" id="ARBA00023125"/>
    </source>
</evidence>
<evidence type="ECO:0000256" key="5">
    <source>
        <dbReference type="SAM" id="MobiDB-lite"/>
    </source>
</evidence>
<gene>
    <name evidence="6" type="ORF">BLNAU_13462</name>
</gene>
<evidence type="ECO:0000256" key="3">
    <source>
        <dbReference type="ARBA" id="ARBA00023242"/>
    </source>
</evidence>
<dbReference type="Proteomes" id="UP001281761">
    <property type="component" value="Unassembled WGS sequence"/>
</dbReference>
<protein>
    <recommendedName>
        <fullName evidence="4">Origin recognition complex subunit 1</fullName>
    </recommendedName>
</protein>
<comment type="function">
    <text evidence="4">Component of the origin recognition complex (ORC) that binds origins of replication. DNA-binding is ATP-dependent, however specific DNA sequences that define origins of replication have not been identified so far. ORC is required to assemble the pre-replication complex necessary to initiate DNA replication.</text>
</comment>
<dbReference type="InterPro" id="IPR050311">
    <property type="entry name" value="ORC1/CDC6"/>
</dbReference>
<evidence type="ECO:0000256" key="1">
    <source>
        <dbReference type="ARBA" id="ARBA00004123"/>
    </source>
</evidence>
<comment type="subcellular location">
    <subcellularLocation>
        <location evidence="1 4">Nucleus</location>
    </subcellularLocation>
</comment>
<comment type="caution">
    <text evidence="6">The sequence shown here is derived from an EMBL/GenBank/DDBJ whole genome shotgun (WGS) entry which is preliminary data.</text>
</comment>